<comment type="caution">
    <text evidence="2">The sequence shown here is derived from an EMBL/GenBank/DDBJ whole genome shotgun (WGS) entry which is preliminary data.</text>
</comment>
<evidence type="ECO:0000313" key="3">
    <source>
        <dbReference type="Proteomes" id="UP001372834"/>
    </source>
</evidence>
<dbReference type="EMBL" id="JAWJWE010000004">
    <property type="protein sequence ID" value="KAK6636393.1"/>
    <property type="molecule type" value="Genomic_DNA"/>
</dbReference>
<feature type="compositionally biased region" description="Basic and acidic residues" evidence="1">
    <location>
        <begin position="64"/>
        <end position="76"/>
    </location>
</feature>
<feature type="region of interest" description="Disordered" evidence="1">
    <location>
        <begin position="26"/>
        <end position="76"/>
    </location>
</feature>
<proteinExistence type="predicted"/>
<accession>A0AAN8NZS8</accession>
<protein>
    <submittedName>
        <fullName evidence="2">Uncharacterized protein</fullName>
    </submittedName>
</protein>
<feature type="compositionally biased region" description="Acidic residues" evidence="1">
    <location>
        <begin position="46"/>
        <end position="63"/>
    </location>
</feature>
<reference evidence="2 3" key="1">
    <citation type="submission" date="2023-10" db="EMBL/GenBank/DDBJ databases">
        <title>Genomes of two closely related lineages of the louse Polyplax serrata with different host specificities.</title>
        <authorList>
            <person name="Martinu J."/>
            <person name="Tarabai H."/>
            <person name="Stefka J."/>
            <person name="Hypsa V."/>
        </authorList>
    </citation>
    <scope>NUCLEOTIDE SEQUENCE [LARGE SCALE GENOMIC DNA]</scope>
    <source>
        <strain evidence="2">HR10_N</strain>
    </source>
</reference>
<evidence type="ECO:0000313" key="2">
    <source>
        <dbReference type="EMBL" id="KAK6636393.1"/>
    </source>
</evidence>
<sequence>MSFIPGRFSFSSPSVSLQKIRIQEREAGGRADTSVVGVKPSGAWWEVDEEDEEEGAAAEDGDVGAEREKEAFSSDS</sequence>
<dbReference type="AlphaFoldDB" id="A0AAN8NZS8"/>
<evidence type="ECO:0000256" key="1">
    <source>
        <dbReference type="SAM" id="MobiDB-lite"/>
    </source>
</evidence>
<name>A0AAN8NZS8_POLSC</name>
<organism evidence="2 3">
    <name type="scientific">Polyplax serrata</name>
    <name type="common">Common mouse louse</name>
    <dbReference type="NCBI Taxonomy" id="468196"/>
    <lineage>
        <taxon>Eukaryota</taxon>
        <taxon>Metazoa</taxon>
        <taxon>Ecdysozoa</taxon>
        <taxon>Arthropoda</taxon>
        <taxon>Hexapoda</taxon>
        <taxon>Insecta</taxon>
        <taxon>Pterygota</taxon>
        <taxon>Neoptera</taxon>
        <taxon>Paraneoptera</taxon>
        <taxon>Psocodea</taxon>
        <taxon>Troctomorpha</taxon>
        <taxon>Phthiraptera</taxon>
        <taxon>Anoplura</taxon>
        <taxon>Polyplacidae</taxon>
        <taxon>Polyplax</taxon>
    </lineage>
</organism>
<gene>
    <name evidence="2" type="ORF">RUM43_010053</name>
</gene>
<dbReference type="Proteomes" id="UP001372834">
    <property type="component" value="Unassembled WGS sequence"/>
</dbReference>